<keyword evidence="2 4" id="KW-0863">Zinc-finger</keyword>
<feature type="region of interest" description="Disordered" evidence="5">
    <location>
        <begin position="1"/>
        <end position="53"/>
    </location>
</feature>
<dbReference type="InterPro" id="IPR036893">
    <property type="entry name" value="SBP_sf"/>
</dbReference>
<proteinExistence type="predicted"/>
<dbReference type="InterPro" id="IPR004333">
    <property type="entry name" value="SBP_dom"/>
</dbReference>
<dbReference type="Gene3D" id="4.10.1100.10">
    <property type="entry name" value="Transcription factor, SBP-box domain"/>
    <property type="match status" value="1"/>
</dbReference>
<keyword evidence="3" id="KW-0862">Zinc</keyword>
<feature type="domain" description="SBP-type" evidence="6">
    <location>
        <begin position="54"/>
        <end position="128"/>
    </location>
</feature>
<dbReference type="Pfam" id="PF03110">
    <property type="entry name" value="SBP"/>
    <property type="match status" value="1"/>
</dbReference>
<dbReference type="PANTHER" id="PTHR31251">
    <property type="entry name" value="SQUAMOSA PROMOTER-BINDING-LIKE PROTEIN 4"/>
    <property type="match status" value="1"/>
</dbReference>
<dbReference type="PROSITE" id="PS51141">
    <property type="entry name" value="ZF_SBP"/>
    <property type="match status" value="1"/>
</dbReference>
<dbReference type="PANTHER" id="PTHR31251:SF197">
    <property type="entry name" value="SQUAMOSA PROMOTER-BINDING-LIKE PROTEIN 16"/>
    <property type="match status" value="1"/>
</dbReference>
<dbReference type="SUPFAM" id="SSF103612">
    <property type="entry name" value="SBT domain"/>
    <property type="match status" value="1"/>
</dbReference>
<evidence type="ECO:0000259" key="6">
    <source>
        <dbReference type="PROSITE" id="PS51141"/>
    </source>
</evidence>
<name>A0A2P2Q3F8_RHIMU</name>
<dbReference type="GO" id="GO:0008270">
    <property type="term" value="F:zinc ion binding"/>
    <property type="evidence" value="ECO:0007669"/>
    <property type="project" value="UniProtKB-KW"/>
</dbReference>
<dbReference type="InterPro" id="IPR044817">
    <property type="entry name" value="SBP-like"/>
</dbReference>
<dbReference type="AlphaFoldDB" id="A0A2P2Q3F8"/>
<keyword evidence="1" id="KW-0479">Metal-binding</keyword>
<dbReference type="GO" id="GO:0003677">
    <property type="term" value="F:DNA binding"/>
    <property type="evidence" value="ECO:0007669"/>
    <property type="project" value="InterPro"/>
</dbReference>
<evidence type="ECO:0000256" key="5">
    <source>
        <dbReference type="SAM" id="MobiDB-lite"/>
    </source>
</evidence>
<reference evidence="7" key="1">
    <citation type="submission" date="2018-02" db="EMBL/GenBank/DDBJ databases">
        <title>Rhizophora mucronata_Transcriptome.</title>
        <authorList>
            <person name="Meera S.P."/>
            <person name="Sreeshan A."/>
            <person name="Augustine A."/>
        </authorList>
    </citation>
    <scope>NUCLEOTIDE SEQUENCE</scope>
    <source>
        <tissue evidence="7">Leaf</tissue>
    </source>
</reference>
<evidence type="ECO:0000256" key="2">
    <source>
        <dbReference type="ARBA" id="ARBA00022771"/>
    </source>
</evidence>
<evidence type="ECO:0000256" key="3">
    <source>
        <dbReference type="ARBA" id="ARBA00022833"/>
    </source>
</evidence>
<evidence type="ECO:0000256" key="4">
    <source>
        <dbReference type="PROSITE-ProRule" id="PRU00470"/>
    </source>
</evidence>
<organism evidence="7">
    <name type="scientific">Rhizophora mucronata</name>
    <name type="common">Asiatic mangrove</name>
    <dbReference type="NCBI Taxonomy" id="61149"/>
    <lineage>
        <taxon>Eukaryota</taxon>
        <taxon>Viridiplantae</taxon>
        <taxon>Streptophyta</taxon>
        <taxon>Embryophyta</taxon>
        <taxon>Tracheophyta</taxon>
        <taxon>Spermatophyta</taxon>
        <taxon>Magnoliopsida</taxon>
        <taxon>eudicotyledons</taxon>
        <taxon>Gunneridae</taxon>
        <taxon>Pentapetalae</taxon>
        <taxon>rosids</taxon>
        <taxon>fabids</taxon>
        <taxon>Malpighiales</taxon>
        <taxon>Rhizophoraceae</taxon>
        <taxon>Rhizophora</taxon>
    </lineage>
</organism>
<dbReference type="GO" id="GO:0005634">
    <property type="term" value="C:nucleus"/>
    <property type="evidence" value="ECO:0007669"/>
    <property type="project" value="InterPro"/>
</dbReference>
<evidence type="ECO:0000313" key="7">
    <source>
        <dbReference type="EMBL" id="MBX61511.1"/>
    </source>
</evidence>
<accession>A0A2P2Q3F8</accession>
<protein>
    <submittedName>
        <fullName evidence="7">Uncharacterized protein MANES_17G047500</fullName>
    </submittedName>
</protein>
<sequence>MSTSKAEEKRSLKEVEEEDEDEEDVTAAGIDFEDDDKNIKGRKGSTTGAGSMPRASCQADGCAVDMTIAKRYHRRHKVCELHASAPYVLVHGIRQRFCQQCSRSNPNLTTFLFCFFFSNLSLQFQHIS</sequence>
<evidence type="ECO:0000256" key="1">
    <source>
        <dbReference type="ARBA" id="ARBA00022723"/>
    </source>
</evidence>
<feature type="compositionally biased region" description="Basic and acidic residues" evidence="5">
    <location>
        <begin position="1"/>
        <end position="14"/>
    </location>
</feature>
<dbReference type="EMBL" id="GGEC01081027">
    <property type="protein sequence ID" value="MBX61511.1"/>
    <property type="molecule type" value="Transcribed_RNA"/>
</dbReference>
<feature type="compositionally biased region" description="Acidic residues" evidence="5">
    <location>
        <begin position="15"/>
        <end position="36"/>
    </location>
</feature>